<feature type="transmembrane region" description="Helical" evidence="2">
    <location>
        <begin position="6"/>
        <end position="25"/>
    </location>
</feature>
<reference evidence="4" key="1">
    <citation type="submission" date="2023-03" db="EMBL/GenBank/DDBJ databases">
        <title>Massive genome expansion in bonnet fungi (Mycena s.s.) driven by repeated elements and novel gene families across ecological guilds.</title>
        <authorList>
            <consortium name="Lawrence Berkeley National Laboratory"/>
            <person name="Harder C.B."/>
            <person name="Miyauchi S."/>
            <person name="Viragh M."/>
            <person name="Kuo A."/>
            <person name="Thoen E."/>
            <person name="Andreopoulos B."/>
            <person name="Lu D."/>
            <person name="Skrede I."/>
            <person name="Drula E."/>
            <person name="Henrissat B."/>
            <person name="Morin E."/>
            <person name="Kohler A."/>
            <person name="Barry K."/>
            <person name="LaButti K."/>
            <person name="Morin E."/>
            <person name="Salamov A."/>
            <person name="Lipzen A."/>
            <person name="Mereny Z."/>
            <person name="Hegedus B."/>
            <person name="Baldrian P."/>
            <person name="Stursova M."/>
            <person name="Weitz H."/>
            <person name="Taylor A."/>
            <person name="Grigoriev I.V."/>
            <person name="Nagy L.G."/>
            <person name="Martin F."/>
            <person name="Kauserud H."/>
        </authorList>
    </citation>
    <scope>NUCLEOTIDE SEQUENCE</scope>
    <source>
        <strain evidence="4">CBHHK002</strain>
    </source>
</reference>
<evidence type="ECO:0000259" key="3">
    <source>
        <dbReference type="Pfam" id="PF20152"/>
    </source>
</evidence>
<evidence type="ECO:0000313" key="4">
    <source>
        <dbReference type="EMBL" id="KAJ7339208.1"/>
    </source>
</evidence>
<dbReference type="InterPro" id="IPR045339">
    <property type="entry name" value="DUF6534"/>
</dbReference>
<feature type="transmembrane region" description="Helical" evidence="2">
    <location>
        <begin position="78"/>
        <end position="104"/>
    </location>
</feature>
<name>A0AAD6ZTS5_9AGAR</name>
<feature type="transmembrane region" description="Helical" evidence="2">
    <location>
        <begin position="116"/>
        <end position="138"/>
    </location>
</feature>
<keyword evidence="2" id="KW-1133">Transmembrane helix</keyword>
<accession>A0AAD6ZTS5</accession>
<feature type="region of interest" description="Disordered" evidence="1">
    <location>
        <begin position="250"/>
        <end position="309"/>
    </location>
</feature>
<keyword evidence="5" id="KW-1185">Reference proteome</keyword>
<feature type="transmembrane region" description="Helical" evidence="2">
    <location>
        <begin position="158"/>
        <end position="182"/>
    </location>
</feature>
<dbReference type="AlphaFoldDB" id="A0AAD6ZTS5"/>
<proteinExistence type="predicted"/>
<evidence type="ECO:0000313" key="5">
    <source>
        <dbReference type="Proteomes" id="UP001218218"/>
    </source>
</evidence>
<dbReference type="EMBL" id="JARIHO010000028">
    <property type="protein sequence ID" value="KAJ7339208.1"/>
    <property type="molecule type" value="Genomic_DNA"/>
</dbReference>
<feature type="compositionally biased region" description="Basic and acidic residues" evidence="1">
    <location>
        <begin position="297"/>
        <end position="309"/>
    </location>
</feature>
<evidence type="ECO:0000256" key="1">
    <source>
        <dbReference type="SAM" id="MobiDB-lite"/>
    </source>
</evidence>
<feature type="transmembrane region" description="Helical" evidence="2">
    <location>
        <begin position="46"/>
        <end position="66"/>
    </location>
</feature>
<dbReference type="Pfam" id="PF20152">
    <property type="entry name" value="DUF6534"/>
    <property type="match status" value="1"/>
</dbReference>
<dbReference type="PANTHER" id="PTHR40465">
    <property type="entry name" value="CHROMOSOME 1, WHOLE GENOME SHOTGUN SEQUENCE"/>
    <property type="match status" value="1"/>
</dbReference>
<organism evidence="4 5">
    <name type="scientific">Mycena albidolilacea</name>
    <dbReference type="NCBI Taxonomy" id="1033008"/>
    <lineage>
        <taxon>Eukaryota</taxon>
        <taxon>Fungi</taxon>
        <taxon>Dikarya</taxon>
        <taxon>Basidiomycota</taxon>
        <taxon>Agaricomycotina</taxon>
        <taxon>Agaricomycetes</taxon>
        <taxon>Agaricomycetidae</taxon>
        <taxon>Agaricales</taxon>
        <taxon>Marasmiineae</taxon>
        <taxon>Mycenaceae</taxon>
        <taxon>Mycena</taxon>
    </lineage>
</organism>
<gene>
    <name evidence="4" type="ORF">DFH08DRAFT_964242</name>
</gene>
<keyword evidence="2" id="KW-0472">Membrane</keyword>
<dbReference type="Proteomes" id="UP001218218">
    <property type="component" value="Unassembled WGS sequence"/>
</dbReference>
<dbReference type="PANTHER" id="PTHR40465:SF1">
    <property type="entry name" value="DUF6534 DOMAIN-CONTAINING PROTEIN"/>
    <property type="match status" value="1"/>
</dbReference>
<sequence>MSQYVLFTAPVLAGTQANWALMAMLTVQVYKHQTQYPNEPSWIKALVYLIFLLEVAQTAVSSHYAYSVLSLSWGDPTIFVRFLWSTLATPIFSGLTALLVQLFFVWRIYRLKGQNLWARTVSGFIAILAIVQALTIWITDAKFSGTRAVADLHKFRAIVTFWLIDTVVCDALITISMIFILYQYRQQTPWKQTDTIIIRLMANTLENGAITSTGALLNLILFLAYPENNLNEIPYANALLFTLSMRRSQESRRSTNPSGENLSHSHELQLRGSHLQNPDEHRPQKVHITTDVTSDALSDRDSDSKMGGV</sequence>
<feature type="domain" description="DUF6534" evidence="3">
    <location>
        <begin position="166"/>
        <end position="248"/>
    </location>
</feature>
<comment type="caution">
    <text evidence="4">The sequence shown here is derived from an EMBL/GenBank/DDBJ whole genome shotgun (WGS) entry which is preliminary data.</text>
</comment>
<keyword evidence="2" id="KW-0812">Transmembrane</keyword>
<evidence type="ECO:0000256" key="2">
    <source>
        <dbReference type="SAM" id="Phobius"/>
    </source>
</evidence>
<protein>
    <recommendedName>
        <fullName evidence="3">DUF6534 domain-containing protein</fullName>
    </recommendedName>
</protein>